<dbReference type="STRING" id="760192.Halhy_0613"/>
<sequence>MKKWKFGWILLLTILAHGSIAQESDLSRLGTWNILNVKIDLGERWAIFVEPQLRSLRWYDHFHYYELKGGVTYDLGKNFSLTTGVGRYDTYQEGGDFVTPKVNNEIRTWLQLQMYQYLNRIRFEHRYRAEQRWTSDGYRNRFRYRFNTLFPLNRSKIEPGAFYVSASNELFFTNRAPYFERNRLFLGGGYEVSPLFTLQMGWLNQFDYKINDETGRNFFQISWLFELQWQEVKRVNRPDSMN</sequence>
<feature type="chain" id="PRO_5003310561" description="DUF2490 domain-containing protein" evidence="1">
    <location>
        <begin position="22"/>
        <end position="242"/>
    </location>
</feature>
<gene>
    <name evidence="2" type="ordered locus">Halhy_0613</name>
</gene>
<keyword evidence="3" id="KW-1185">Reference proteome</keyword>
<organism evidence="2 3">
    <name type="scientific">Haliscomenobacter hydrossis (strain ATCC 27775 / DSM 1100 / LMG 10767 / O)</name>
    <dbReference type="NCBI Taxonomy" id="760192"/>
    <lineage>
        <taxon>Bacteria</taxon>
        <taxon>Pseudomonadati</taxon>
        <taxon>Bacteroidota</taxon>
        <taxon>Saprospiria</taxon>
        <taxon>Saprospirales</taxon>
        <taxon>Haliscomenobacteraceae</taxon>
        <taxon>Haliscomenobacter</taxon>
    </lineage>
</organism>
<dbReference type="EMBL" id="CP002691">
    <property type="protein sequence ID" value="AEE48522.1"/>
    <property type="molecule type" value="Genomic_DNA"/>
</dbReference>
<dbReference type="OrthoDB" id="1118734at2"/>
<evidence type="ECO:0008006" key="4">
    <source>
        <dbReference type="Google" id="ProtNLM"/>
    </source>
</evidence>
<dbReference type="KEGG" id="hhy:Halhy_0613"/>
<evidence type="ECO:0000313" key="3">
    <source>
        <dbReference type="Proteomes" id="UP000008461"/>
    </source>
</evidence>
<reference key="2">
    <citation type="submission" date="2011-04" db="EMBL/GenBank/DDBJ databases">
        <title>Complete sequence of chromosome of Haliscomenobacter hydrossis DSM 1100.</title>
        <authorList>
            <consortium name="US DOE Joint Genome Institute (JGI-PGF)"/>
            <person name="Lucas S."/>
            <person name="Han J."/>
            <person name="Lapidus A."/>
            <person name="Bruce D."/>
            <person name="Goodwin L."/>
            <person name="Pitluck S."/>
            <person name="Peters L."/>
            <person name="Kyrpides N."/>
            <person name="Mavromatis K."/>
            <person name="Ivanova N."/>
            <person name="Ovchinnikova G."/>
            <person name="Pagani I."/>
            <person name="Daligault H."/>
            <person name="Detter J.C."/>
            <person name="Han C."/>
            <person name="Land M."/>
            <person name="Hauser L."/>
            <person name="Markowitz V."/>
            <person name="Cheng J.-F."/>
            <person name="Hugenholtz P."/>
            <person name="Woyke T."/>
            <person name="Wu D."/>
            <person name="Verbarg S."/>
            <person name="Frueling A."/>
            <person name="Brambilla E."/>
            <person name="Klenk H.-P."/>
            <person name="Eisen J.A."/>
        </authorList>
    </citation>
    <scope>NUCLEOTIDE SEQUENCE</scope>
    <source>
        <strain>DSM 1100</strain>
    </source>
</reference>
<evidence type="ECO:0000313" key="2">
    <source>
        <dbReference type="EMBL" id="AEE48522.1"/>
    </source>
</evidence>
<evidence type="ECO:0000256" key="1">
    <source>
        <dbReference type="SAM" id="SignalP"/>
    </source>
</evidence>
<feature type="signal peptide" evidence="1">
    <location>
        <begin position="1"/>
        <end position="21"/>
    </location>
</feature>
<dbReference type="Proteomes" id="UP000008461">
    <property type="component" value="Chromosome"/>
</dbReference>
<protein>
    <recommendedName>
        <fullName evidence="4">DUF2490 domain-containing protein</fullName>
    </recommendedName>
</protein>
<dbReference type="AlphaFoldDB" id="F4L1H8"/>
<dbReference type="eggNOG" id="ENOG5032WAT">
    <property type="taxonomic scope" value="Bacteria"/>
</dbReference>
<dbReference type="InterPro" id="IPR019619">
    <property type="entry name" value="DUF2490"/>
</dbReference>
<name>F4L1H8_HALH1</name>
<dbReference type="RefSeq" id="WP_013763086.1">
    <property type="nucleotide sequence ID" value="NC_015510.1"/>
</dbReference>
<keyword evidence="1" id="KW-0732">Signal</keyword>
<dbReference type="HOGENOM" id="CLU_089264_0_1_10"/>
<dbReference type="Pfam" id="PF10677">
    <property type="entry name" value="DUF2490"/>
    <property type="match status" value="1"/>
</dbReference>
<proteinExistence type="predicted"/>
<accession>F4L1H8</accession>
<reference evidence="2 3" key="1">
    <citation type="journal article" date="2011" name="Stand. Genomic Sci.">
        <title>Complete genome sequence of Haliscomenobacter hydrossis type strain (O).</title>
        <authorList>
            <consortium name="US DOE Joint Genome Institute (JGI-PGF)"/>
            <person name="Daligault H."/>
            <person name="Lapidus A."/>
            <person name="Zeytun A."/>
            <person name="Nolan M."/>
            <person name="Lucas S."/>
            <person name="Del Rio T.G."/>
            <person name="Tice H."/>
            <person name="Cheng J.F."/>
            <person name="Tapia R."/>
            <person name="Han C."/>
            <person name="Goodwin L."/>
            <person name="Pitluck S."/>
            <person name="Liolios K."/>
            <person name="Pagani I."/>
            <person name="Ivanova N."/>
            <person name="Huntemann M."/>
            <person name="Mavromatis K."/>
            <person name="Mikhailova N."/>
            <person name="Pati A."/>
            <person name="Chen A."/>
            <person name="Palaniappan K."/>
            <person name="Land M."/>
            <person name="Hauser L."/>
            <person name="Brambilla E.M."/>
            <person name="Rohde M."/>
            <person name="Verbarg S."/>
            <person name="Goker M."/>
            <person name="Bristow J."/>
            <person name="Eisen J.A."/>
            <person name="Markowitz V."/>
            <person name="Hugenholtz P."/>
            <person name="Kyrpides N.C."/>
            <person name="Klenk H.P."/>
            <person name="Woyke T."/>
        </authorList>
    </citation>
    <scope>NUCLEOTIDE SEQUENCE [LARGE SCALE GENOMIC DNA]</scope>
    <source>
        <strain evidence="3">ATCC 27775 / DSM 1100 / LMG 10767 / O</strain>
    </source>
</reference>